<accession>A0A2S9PPC2</accession>
<keyword evidence="2" id="KW-1185">Reference proteome</keyword>
<proteinExistence type="predicted"/>
<protein>
    <submittedName>
        <fullName evidence="1">Uncharacterized protein</fullName>
    </submittedName>
</protein>
<comment type="caution">
    <text evidence="1">The sequence shown here is derived from an EMBL/GenBank/DDBJ whole genome shotgun (WGS) entry which is preliminary data.</text>
</comment>
<sequence>MSALPYIPSVFSPGDRLDFAGEFATRDDKGRWICDRPECPHGLTDADVRRLYTDTESLTRFGLPLLAPGEVSEDEPLPGRAVATGEAPFERDRPYLMCGNLLGYFHPIIEMDPGPWGTAQGATTFDGPKRPGEHEMTLTATGVVWARTPSRFGGHLVTYAFIPAELPSGDDLVDLMSVAVLRAAFPADVYVPRVPRHAF</sequence>
<organism evidence="1 2">
    <name type="scientific">Streptomyces solincola</name>
    <dbReference type="NCBI Taxonomy" id="2100817"/>
    <lineage>
        <taxon>Bacteria</taxon>
        <taxon>Bacillati</taxon>
        <taxon>Actinomycetota</taxon>
        <taxon>Actinomycetes</taxon>
        <taxon>Kitasatosporales</taxon>
        <taxon>Streptomycetaceae</taxon>
        <taxon>Streptomyces</taxon>
    </lineage>
</organism>
<name>A0A2S9PPC2_9ACTN</name>
<dbReference type="Proteomes" id="UP000239322">
    <property type="component" value="Unassembled WGS sequence"/>
</dbReference>
<gene>
    <name evidence="1" type="ORF">C6N75_26590</name>
</gene>
<evidence type="ECO:0000313" key="2">
    <source>
        <dbReference type="Proteomes" id="UP000239322"/>
    </source>
</evidence>
<dbReference type="EMBL" id="PVLV01000535">
    <property type="protein sequence ID" value="PRH76259.1"/>
    <property type="molecule type" value="Genomic_DNA"/>
</dbReference>
<dbReference type="AlphaFoldDB" id="A0A2S9PPC2"/>
<reference evidence="1 2" key="1">
    <citation type="submission" date="2018-03" db="EMBL/GenBank/DDBJ databases">
        <title>Novel Streptomyces sp. from soil.</title>
        <authorList>
            <person name="Tan G.Y.A."/>
            <person name="Lee Z.Y."/>
        </authorList>
    </citation>
    <scope>NUCLEOTIDE SEQUENCE [LARGE SCALE GENOMIC DNA]</scope>
    <source>
        <strain evidence="1 2">ST5x</strain>
    </source>
</reference>
<evidence type="ECO:0000313" key="1">
    <source>
        <dbReference type="EMBL" id="PRH76259.1"/>
    </source>
</evidence>